<feature type="transmembrane region" description="Helical" evidence="7">
    <location>
        <begin position="323"/>
        <end position="349"/>
    </location>
</feature>
<organism evidence="8 9">
    <name type="scientific">Treponema berlinense</name>
    <dbReference type="NCBI Taxonomy" id="225004"/>
    <lineage>
        <taxon>Bacteria</taxon>
        <taxon>Pseudomonadati</taxon>
        <taxon>Spirochaetota</taxon>
        <taxon>Spirochaetia</taxon>
        <taxon>Spirochaetales</taxon>
        <taxon>Treponemataceae</taxon>
        <taxon>Treponema</taxon>
    </lineage>
</organism>
<keyword evidence="5 7" id="KW-1133">Transmembrane helix</keyword>
<feature type="transmembrane region" description="Helical" evidence="7">
    <location>
        <begin position="105"/>
        <end position="131"/>
    </location>
</feature>
<feature type="transmembrane region" description="Helical" evidence="7">
    <location>
        <begin position="397"/>
        <end position="415"/>
    </location>
</feature>
<dbReference type="Proteomes" id="UP000190395">
    <property type="component" value="Unassembled WGS sequence"/>
</dbReference>
<protein>
    <submittedName>
        <fullName evidence="8">Putative efflux protein, MATE family</fullName>
    </submittedName>
</protein>
<proteinExistence type="predicted"/>
<dbReference type="PANTHER" id="PTHR43549:SF2">
    <property type="entry name" value="MULTIDRUG RESISTANCE PROTEIN NORM-RELATED"/>
    <property type="match status" value="1"/>
</dbReference>
<keyword evidence="6 7" id="KW-0472">Membrane</keyword>
<feature type="transmembrane region" description="Helical" evidence="7">
    <location>
        <begin position="174"/>
        <end position="196"/>
    </location>
</feature>
<dbReference type="STRING" id="225004.SAMN02745152_00755"/>
<feature type="transmembrane region" description="Helical" evidence="7">
    <location>
        <begin position="62"/>
        <end position="84"/>
    </location>
</feature>
<dbReference type="EMBL" id="FUXC01000003">
    <property type="protein sequence ID" value="SJZ62013.1"/>
    <property type="molecule type" value="Genomic_DNA"/>
</dbReference>
<keyword evidence="4 7" id="KW-0812">Transmembrane</keyword>
<evidence type="ECO:0000313" key="9">
    <source>
        <dbReference type="Proteomes" id="UP000190395"/>
    </source>
</evidence>
<comment type="subcellular location">
    <subcellularLocation>
        <location evidence="1">Cell membrane</location>
        <topology evidence="1">Multi-pass membrane protein</topology>
    </subcellularLocation>
</comment>
<dbReference type="PANTHER" id="PTHR43549">
    <property type="entry name" value="MULTIDRUG RESISTANCE PROTEIN YPNP-RELATED"/>
    <property type="match status" value="1"/>
</dbReference>
<evidence type="ECO:0000256" key="3">
    <source>
        <dbReference type="ARBA" id="ARBA00022475"/>
    </source>
</evidence>
<evidence type="ECO:0000313" key="8">
    <source>
        <dbReference type="EMBL" id="SJZ62013.1"/>
    </source>
</evidence>
<evidence type="ECO:0000256" key="2">
    <source>
        <dbReference type="ARBA" id="ARBA00022448"/>
    </source>
</evidence>
<name>A0A1T4M4W9_9SPIR</name>
<gene>
    <name evidence="8" type="ORF">SAMN02745152_00755</name>
</gene>
<dbReference type="OrthoDB" id="385629at2"/>
<keyword evidence="2" id="KW-0813">Transport</keyword>
<dbReference type="NCBIfam" id="TIGR00797">
    <property type="entry name" value="matE"/>
    <property type="match status" value="1"/>
</dbReference>
<evidence type="ECO:0000256" key="5">
    <source>
        <dbReference type="ARBA" id="ARBA00022989"/>
    </source>
</evidence>
<feature type="transmembrane region" description="Helical" evidence="7">
    <location>
        <begin position="202"/>
        <end position="222"/>
    </location>
</feature>
<sequence length="460" mass="50314">MSVQLSKKDEKFRDFSLNGNMFHVILYVCIPLALYQSLTQIFKVFDTMMAAHISATAVSSVAYIGQIQIMLSALGSGLAVGASIKVSEAYGAGDWELVSKRVSTMVAMCAILGSALLLFLLPTASAFLRFMKTPEEFISIGSTYFRIEILALVITFFNNIYISIERARGNSKRILYMNMGIVASKLALTAIFVYIFHLGITAIAVATLISQLTVLFTAIVVMTKKDNLFSFSSKAVSFKSEIVNPMLKLSIPVIIEKAAFAMGKVIVNSMCTVYGPQTVGALGISNNIGGITTMPQNGFQEGGSAVISQNRGAKKFSRTLKAFWCELICNLIIGVVLMSISLLCLEQISKFFAGDNPEFQEMIKGIYSWEAWGAIPLGINASVLSLMYGFGKTKITLFMNFCRIFVFRVPVLIALQKFTNYGSESAGIVMGISNFLSGMLAVILGVWIFIKIKKTEKPEI</sequence>
<reference evidence="8 9" key="1">
    <citation type="submission" date="2017-02" db="EMBL/GenBank/DDBJ databases">
        <authorList>
            <person name="Peterson S.W."/>
        </authorList>
    </citation>
    <scope>NUCLEOTIDE SEQUENCE [LARGE SCALE GENOMIC DNA]</scope>
    <source>
        <strain evidence="8 9">ATCC BAA-909</strain>
    </source>
</reference>
<accession>A0A1T4M4W9</accession>
<evidence type="ECO:0000256" key="4">
    <source>
        <dbReference type="ARBA" id="ARBA00022692"/>
    </source>
</evidence>
<dbReference type="GeneID" id="303367016"/>
<feature type="transmembrane region" description="Helical" evidence="7">
    <location>
        <begin position="143"/>
        <end position="162"/>
    </location>
</feature>
<feature type="transmembrane region" description="Helical" evidence="7">
    <location>
        <begin position="369"/>
        <end position="390"/>
    </location>
</feature>
<evidence type="ECO:0000256" key="7">
    <source>
        <dbReference type="SAM" id="Phobius"/>
    </source>
</evidence>
<feature type="transmembrane region" description="Helical" evidence="7">
    <location>
        <begin position="21"/>
        <end position="42"/>
    </location>
</feature>
<dbReference type="Pfam" id="PF01554">
    <property type="entry name" value="MatE"/>
    <property type="match status" value="2"/>
</dbReference>
<dbReference type="GO" id="GO:0005886">
    <property type="term" value="C:plasma membrane"/>
    <property type="evidence" value="ECO:0007669"/>
    <property type="project" value="UniProtKB-SubCell"/>
</dbReference>
<keyword evidence="9" id="KW-1185">Reference proteome</keyword>
<dbReference type="GO" id="GO:0042910">
    <property type="term" value="F:xenobiotic transmembrane transporter activity"/>
    <property type="evidence" value="ECO:0007669"/>
    <property type="project" value="InterPro"/>
</dbReference>
<feature type="transmembrane region" description="Helical" evidence="7">
    <location>
        <begin position="427"/>
        <end position="450"/>
    </location>
</feature>
<evidence type="ECO:0000256" key="1">
    <source>
        <dbReference type="ARBA" id="ARBA00004651"/>
    </source>
</evidence>
<dbReference type="PIRSF" id="PIRSF006603">
    <property type="entry name" value="DinF"/>
    <property type="match status" value="1"/>
</dbReference>
<dbReference type="InterPro" id="IPR002528">
    <property type="entry name" value="MATE_fam"/>
</dbReference>
<keyword evidence="3" id="KW-1003">Cell membrane</keyword>
<dbReference type="InterPro" id="IPR052031">
    <property type="entry name" value="Membrane_Transporter-Flippase"/>
</dbReference>
<dbReference type="AlphaFoldDB" id="A0A1T4M4W9"/>
<dbReference type="CDD" id="cd13138">
    <property type="entry name" value="MATE_yoeA_like"/>
    <property type="match status" value="1"/>
</dbReference>
<dbReference type="GO" id="GO:0015297">
    <property type="term" value="F:antiporter activity"/>
    <property type="evidence" value="ECO:0007669"/>
    <property type="project" value="InterPro"/>
</dbReference>
<dbReference type="RefSeq" id="WP_078930509.1">
    <property type="nucleotide sequence ID" value="NZ_FUXC01000003.1"/>
</dbReference>
<dbReference type="InterPro" id="IPR048279">
    <property type="entry name" value="MdtK-like"/>
</dbReference>
<evidence type="ECO:0000256" key="6">
    <source>
        <dbReference type="ARBA" id="ARBA00023136"/>
    </source>
</evidence>